<evidence type="ECO:0000313" key="10">
    <source>
        <dbReference type="EMBL" id="ADN75608.1"/>
    </source>
</evidence>
<keyword evidence="4" id="KW-0004">4Fe-4S</keyword>
<proteinExistence type="inferred from homology"/>
<dbReference type="EMBL" id="CP002209">
    <property type="protein sequence ID" value="ADN75608.1"/>
    <property type="molecule type" value="Genomic_DNA"/>
</dbReference>
<dbReference type="Gene3D" id="3.20.20.70">
    <property type="entry name" value="Aldolase class I"/>
    <property type="match status" value="1"/>
</dbReference>
<dbReference type="SUPFAM" id="SSF102114">
    <property type="entry name" value="Radical SAM enzymes"/>
    <property type="match status" value="1"/>
</dbReference>
<dbReference type="eggNOG" id="COG1509">
    <property type="taxonomic scope" value="Bacteria"/>
</dbReference>
<protein>
    <submittedName>
        <fullName evidence="10">L-lysine 2,3-aminomutase</fullName>
        <ecNumber evidence="10">5.4.3.2</ecNumber>
    </submittedName>
</protein>
<accession>E1SMR9</accession>
<keyword evidence="9" id="KW-0411">Iron-sulfur</keyword>
<evidence type="ECO:0000256" key="7">
    <source>
        <dbReference type="ARBA" id="ARBA00022898"/>
    </source>
</evidence>
<evidence type="ECO:0000256" key="2">
    <source>
        <dbReference type="ARBA" id="ARBA00001966"/>
    </source>
</evidence>
<keyword evidence="11" id="KW-1185">Reference proteome</keyword>
<dbReference type="PANTHER" id="PTHR30538:SF0">
    <property type="entry name" value="L-LYSINE 2,3-AMINOMUTASE AQ_1632-RELATED"/>
    <property type="match status" value="1"/>
</dbReference>
<dbReference type="HOGENOM" id="CLU_032161_3_0_6"/>
<dbReference type="OrthoDB" id="9768064at2"/>
<evidence type="ECO:0000256" key="4">
    <source>
        <dbReference type="ARBA" id="ARBA00022485"/>
    </source>
</evidence>
<evidence type="ECO:0000256" key="3">
    <source>
        <dbReference type="ARBA" id="ARBA00008703"/>
    </source>
</evidence>
<dbReference type="KEGG" id="fbl:Fbal_1404"/>
<reference evidence="10 11" key="1">
    <citation type="journal article" date="2010" name="Stand. Genomic Sci.">
        <title>Complete genome sequence of Ferrimonas balearica type strain (PAT).</title>
        <authorList>
            <person name="Nolan M."/>
            <person name="Sikorski J."/>
            <person name="Davenport K."/>
            <person name="Lucas S."/>
            <person name="Glavina Del Rio T."/>
            <person name="Tice H."/>
            <person name="Cheng J."/>
            <person name="Goodwin L."/>
            <person name="Pitluck S."/>
            <person name="Liolios K."/>
            <person name="Ivanova N."/>
            <person name="Mavromatis K."/>
            <person name="Ovchinnikova G."/>
            <person name="Pati A."/>
            <person name="Chen A."/>
            <person name="Palaniappan K."/>
            <person name="Land M."/>
            <person name="Hauser L."/>
            <person name="Chang Y."/>
            <person name="Jeffries C."/>
            <person name="Tapia R."/>
            <person name="Brettin T."/>
            <person name="Detter J."/>
            <person name="Han C."/>
            <person name="Yasawong M."/>
            <person name="Rohde M."/>
            <person name="Tindall B."/>
            <person name="Goker M."/>
            <person name="Woyke T."/>
            <person name="Bristow J."/>
            <person name="Eisen J."/>
            <person name="Markowitz V."/>
            <person name="Hugenholtz P."/>
            <person name="Kyrpides N."/>
            <person name="Klenk H."/>
            <person name="Lapidus A."/>
        </authorList>
    </citation>
    <scope>NUCLEOTIDE SEQUENCE [LARGE SCALE GENOMIC DNA]</scope>
    <source>
        <strain evidence="11">DSM 9799 / CCM 4581 / KCTC 23876 / PAT</strain>
    </source>
</reference>
<dbReference type="EC" id="5.4.3.2" evidence="10"/>
<evidence type="ECO:0000256" key="9">
    <source>
        <dbReference type="ARBA" id="ARBA00023014"/>
    </source>
</evidence>
<dbReference type="CDD" id="cd01335">
    <property type="entry name" value="Radical_SAM"/>
    <property type="match status" value="1"/>
</dbReference>
<dbReference type="InterPro" id="IPR013785">
    <property type="entry name" value="Aldolase_TIM"/>
</dbReference>
<dbReference type="GO" id="GO:0050066">
    <property type="term" value="F:L-lysine 2,3-aminomutase activity"/>
    <property type="evidence" value="ECO:0007669"/>
    <property type="project" value="UniProtKB-EC"/>
</dbReference>
<dbReference type="PANTHER" id="PTHR30538">
    <property type="entry name" value="LYSINE 2,3-AMINOMUTASE-RELATED"/>
    <property type="match status" value="1"/>
</dbReference>
<dbReference type="STRING" id="550540.Fbal_1404"/>
<comment type="cofactor">
    <cofactor evidence="1">
        <name>pyridoxal 5'-phosphate</name>
        <dbReference type="ChEBI" id="CHEBI:597326"/>
    </cofactor>
</comment>
<evidence type="ECO:0000256" key="6">
    <source>
        <dbReference type="ARBA" id="ARBA00022723"/>
    </source>
</evidence>
<keyword evidence="10" id="KW-0413">Isomerase</keyword>
<gene>
    <name evidence="10" type="ordered locus">Fbal_1404</name>
</gene>
<comment type="cofactor">
    <cofactor evidence="2">
        <name>[4Fe-4S] cluster</name>
        <dbReference type="ChEBI" id="CHEBI:49883"/>
    </cofactor>
</comment>
<keyword evidence="8" id="KW-0408">Iron</keyword>
<dbReference type="SFLD" id="SFLDS00029">
    <property type="entry name" value="Radical_SAM"/>
    <property type="match status" value="1"/>
</dbReference>
<dbReference type="InterPro" id="IPR003739">
    <property type="entry name" value="Lys_aminomutase/Glu_NH3_mut"/>
</dbReference>
<evidence type="ECO:0000256" key="1">
    <source>
        <dbReference type="ARBA" id="ARBA00001933"/>
    </source>
</evidence>
<evidence type="ECO:0000313" key="11">
    <source>
        <dbReference type="Proteomes" id="UP000006683"/>
    </source>
</evidence>
<dbReference type="AlphaFoldDB" id="E1SMR9"/>
<organism evidence="10 11">
    <name type="scientific">Ferrimonas balearica (strain DSM 9799 / CCM 4581 / KCTC 23876 / PAT)</name>
    <dbReference type="NCBI Taxonomy" id="550540"/>
    <lineage>
        <taxon>Bacteria</taxon>
        <taxon>Pseudomonadati</taxon>
        <taxon>Pseudomonadota</taxon>
        <taxon>Gammaproteobacteria</taxon>
        <taxon>Alteromonadales</taxon>
        <taxon>Ferrimonadaceae</taxon>
        <taxon>Ferrimonas</taxon>
    </lineage>
</organism>
<dbReference type="Proteomes" id="UP000006683">
    <property type="component" value="Chromosome"/>
</dbReference>
<dbReference type="GO" id="GO:0051539">
    <property type="term" value="F:4 iron, 4 sulfur cluster binding"/>
    <property type="evidence" value="ECO:0007669"/>
    <property type="project" value="UniProtKB-KW"/>
</dbReference>
<keyword evidence="6" id="KW-0479">Metal-binding</keyword>
<evidence type="ECO:0000256" key="8">
    <source>
        <dbReference type="ARBA" id="ARBA00023004"/>
    </source>
</evidence>
<evidence type="ECO:0000256" key="5">
    <source>
        <dbReference type="ARBA" id="ARBA00022691"/>
    </source>
</evidence>
<dbReference type="SFLD" id="SFLDG01070">
    <property type="entry name" value="PLP-dependent"/>
    <property type="match status" value="1"/>
</dbReference>
<name>E1SMR9_FERBD</name>
<dbReference type="GeneID" id="67181624"/>
<keyword evidence="7" id="KW-0663">Pyridoxal phosphate</keyword>
<dbReference type="InterPro" id="IPR058240">
    <property type="entry name" value="rSAM_sf"/>
</dbReference>
<keyword evidence="5" id="KW-0949">S-adenosyl-L-methionine</keyword>
<sequence length="452" mass="52014">MNIPAEVSTLQIFPQRRFKVYQQRQLDKIELVNRLPEALKFEMKVVASVLPFRVNEYVANDLIDWDNLPADPIFQLSFPQKGMLAPEAFERMATLLRQNPSPQQVFELGQTLRAEMNPHPAGQMSMNVPELDGEKLPGMQHKYKETALFFPAQGQYCHSYCTFCFRWAQFVGKAMRFNSNDADTLHRYLAAHPEISDLLITGGDPMVMKTTKIAQYVEPLIDNPDTEHVQTVRFGTKALTFWPYRFVTDDDADELLALFRRLVKAGKHVSIMAHLNHWQEMETPIFEEAVRRIRATGANIRAQAPLLKNINDNADDWARMWQKQVKLGIIPYYMFVERDTGPKRYFEVPLYQAYEIYRDAISKVSGLARTARGPSMSAGPGKVEIQGVTEVAGEKVFVLRFIQARNPDWAQRPFFAKYDENAHWLDDLKPAFGEAKFFWQEEYEAMGGSLEG</sequence>
<comment type="similarity">
    <text evidence="3">Belongs to the radical SAM superfamily. KamA family.</text>
</comment>
<dbReference type="RefSeq" id="WP_013344914.1">
    <property type="nucleotide sequence ID" value="NC_014541.1"/>
</dbReference>
<dbReference type="GO" id="GO:0046872">
    <property type="term" value="F:metal ion binding"/>
    <property type="evidence" value="ECO:0007669"/>
    <property type="project" value="UniProtKB-KW"/>
</dbReference>
<dbReference type="InterPro" id="IPR007197">
    <property type="entry name" value="rSAM"/>
</dbReference>